<evidence type="ECO:0008006" key="3">
    <source>
        <dbReference type="Google" id="ProtNLM"/>
    </source>
</evidence>
<dbReference type="InterPro" id="IPR049574">
    <property type="entry name" value="CrtA-like"/>
</dbReference>
<evidence type="ECO:0000313" key="2">
    <source>
        <dbReference type="Proteomes" id="UP000033640"/>
    </source>
</evidence>
<dbReference type="OrthoDB" id="701861at2"/>
<comment type="caution">
    <text evidence="1">The sequence shown here is derived from an EMBL/GenBank/DDBJ whole genome shotgun (WGS) entry which is preliminary data.</text>
</comment>
<dbReference type="Proteomes" id="UP000033640">
    <property type="component" value="Unassembled WGS sequence"/>
</dbReference>
<evidence type="ECO:0000313" key="1">
    <source>
        <dbReference type="EMBL" id="KJL28516.1"/>
    </source>
</evidence>
<organism evidence="1 2">
    <name type="scientific">Microbacterium oxydans</name>
    <dbReference type="NCBI Taxonomy" id="82380"/>
    <lineage>
        <taxon>Bacteria</taxon>
        <taxon>Bacillati</taxon>
        <taxon>Actinomycetota</taxon>
        <taxon>Actinomycetes</taxon>
        <taxon>Micrococcales</taxon>
        <taxon>Microbacteriaceae</taxon>
        <taxon>Microbacterium</taxon>
    </lineage>
</organism>
<gene>
    <name evidence="1" type="ORF">RS83_03590</name>
</gene>
<name>A0A0F0LAB6_9MICO</name>
<dbReference type="CDD" id="cd21650">
    <property type="entry name" value="CrtA-like"/>
    <property type="match status" value="1"/>
</dbReference>
<dbReference type="PATRIC" id="fig|82380.11.peg.3616"/>
<dbReference type="AlphaFoldDB" id="A0A0F0LAB6"/>
<dbReference type="RefSeq" id="WP_045280756.1">
    <property type="nucleotide sequence ID" value="NZ_JYIW01000026.1"/>
</dbReference>
<protein>
    <recommendedName>
        <fullName evidence="3">Spheroidene monooxygenase</fullName>
    </recommendedName>
</protein>
<proteinExistence type="predicted"/>
<reference evidence="1 2" key="1">
    <citation type="submission" date="2015-02" db="EMBL/GenBank/DDBJ databases">
        <title>Draft genome sequences of ten Microbacterium spp. with emphasis on heavy metal contaminated environments.</title>
        <authorList>
            <person name="Corretto E."/>
        </authorList>
    </citation>
    <scope>NUCLEOTIDE SEQUENCE [LARGE SCALE GENOMIC DNA]</scope>
    <source>
        <strain evidence="1 2">BEL4b</strain>
    </source>
</reference>
<dbReference type="EMBL" id="JYIW01000026">
    <property type="protein sequence ID" value="KJL28516.1"/>
    <property type="molecule type" value="Genomic_DNA"/>
</dbReference>
<sequence>MSIYSFHLARMPVIAAIGGILRAPKAPGLRHIEVLAGMQLGAPVVSTRRMQVRRVAVFAEWADEAALEEFLASHRFGRELDKGWHLRLQFVRRWGAVRELSALPEVAGRMKRDEPVVAVTLARMRLPELPRFLHWGRPVERQVRDHPETTLATAAIRAPRTISTFSIWTSTAAMTGMVFGRDDGAAAHRHSSAMAERERRDFHHEFTTMRFRPLSEHGEWEGRGDYVPWGDRAQSS</sequence>
<accession>A0A0F0LAB6</accession>